<feature type="region of interest" description="Disordered" evidence="1">
    <location>
        <begin position="55"/>
        <end position="265"/>
    </location>
</feature>
<feature type="compositionally biased region" description="Low complexity" evidence="1">
    <location>
        <begin position="228"/>
        <end position="250"/>
    </location>
</feature>
<evidence type="ECO:0000313" key="2">
    <source>
        <dbReference type="EMBL" id="WWD16114.1"/>
    </source>
</evidence>
<feature type="compositionally biased region" description="Basic and acidic residues" evidence="1">
    <location>
        <begin position="93"/>
        <end position="106"/>
    </location>
</feature>
<feature type="region of interest" description="Disordered" evidence="1">
    <location>
        <begin position="277"/>
        <end position="346"/>
    </location>
</feature>
<sequence>MAQTTSNGQDGPTPEALAFSASLFTSSISSWIPTNFGLAKSDSEKAKEFELAIREERGGDRLGLGHPLLDEPRKLGQSSSRGGGGAGLAGLSRKLELEKRKGKERANQNGMSTTTKRGDGDDEDDEDEGESRSRSLGKGKPKARGGVVDMFGGKKNKKPAASTSMSASASASPAPIPPTPTSQAEQSSQPSSSTQLQPATTGQGSSSVQPTKFSGNDDQSPSTVDHISTSNSPPSRSNPSTPLPISIGTSSPGGSGTFPFQGPIALKPLDAKNNLAKKRSADEVEMDDEDTPVTRLEGNDAKQTDEVESKAVAGQHSAAGEGEKALSRSQLRREKRKKAKLSSKAE</sequence>
<evidence type="ECO:0000313" key="3">
    <source>
        <dbReference type="Proteomes" id="UP000322225"/>
    </source>
</evidence>
<dbReference type="KEGG" id="ksn:43588838"/>
<feature type="compositionally biased region" description="Basic and acidic residues" evidence="1">
    <location>
        <begin position="297"/>
        <end position="309"/>
    </location>
</feature>
<feature type="compositionally biased region" description="Low complexity" evidence="1">
    <location>
        <begin position="181"/>
        <end position="201"/>
    </location>
</feature>
<gene>
    <name evidence="2" type="ORF">CI109_100539</name>
</gene>
<name>A0A5M6C0N1_9TREE</name>
<dbReference type="AlphaFoldDB" id="A0A5M6C0N1"/>
<dbReference type="EMBL" id="CP144051">
    <property type="protein sequence ID" value="WWD16114.1"/>
    <property type="molecule type" value="Genomic_DNA"/>
</dbReference>
<dbReference type="GeneID" id="43588838"/>
<organism evidence="2 3">
    <name type="scientific">Kwoniella shandongensis</name>
    <dbReference type="NCBI Taxonomy" id="1734106"/>
    <lineage>
        <taxon>Eukaryota</taxon>
        <taxon>Fungi</taxon>
        <taxon>Dikarya</taxon>
        <taxon>Basidiomycota</taxon>
        <taxon>Agaricomycotina</taxon>
        <taxon>Tremellomycetes</taxon>
        <taxon>Tremellales</taxon>
        <taxon>Cryptococcaceae</taxon>
        <taxon>Kwoniella</taxon>
    </lineage>
</organism>
<evidence type="ECO:0000256" key="1">
    <source>
        <dbReference type="SAM" id="MobiDB-lite"/>
    </source>
</evidence>
<dbReference type="OrthoDB" id="2576549at2759"/>
<reference evidence="2" key="2">
    <citation type="submission" date="2024-01" db="EMBL/GenBank/DDBJ databases">
        <title>Comparative genomics of Cryptococcus and Kwoniella reveals pathogenesis evolution and contrasting modes of karyotype evolution via chromosome fusion or intercentromeric recombination.</title>
        <authorList>
            <person name="Coelho M.A."/>
            <person name="David-Palma M."/>
            <person name="Shea T."/>
            <person name="Bowers K."/>
            <person name="McGinley-Smith S."/>
            <person name="Mohammad A.W."/>
            <person name="Gnirke A."/>
            <person name="Yurkov A.M."/>
            <person name="Nowrousian M."/>
            <person name="Sun S."/>
            <person name="Cuomo C.A."/>
            <person name="Heitman J."/>
        </authorList>
    </citation>
    <scope>NUCLEOTIDE SEQUENCE</scope>
    <source>
        <strain evidence="2">CBS 12478</strain>
    </source>
</reference>
<dbReference type="RefSeq" id="XP_031861179.1">
    <property type="nucleotide sequence ID" value="XM_032004701.1"/>
</dbReference>
<proteinExistence type="predicted"/>
<protein>
    <submittedName>
        <fullName evidence="2">Uncharacterized protein</fullName>
    </submittedName>
</protein>
<dbReference type="Proteomes" id="UP000322225">
    <property type="component" value="Chromosome 1"/>
</dbReference>
<feature type="compositionally biased region" description="Basic residues" evidence="1">
    <location>
        <begin position="333"/>
        <end position="346"/>
    </location>
</feature>
<reference evidence="2" key="1">
    <citation type="submission" date="2017-08" db="EMBL/GenBank/DDBJ databases">
        <authorList>
            <person name="Cuomo C."/>
            <person name="Billmyre B."/>
            <person name="Heitman J."/>
        </authorList>
    </citation>
    <scope>NUCLEOTIDE SEQUENCE</scope>
    <source>
        <strain evidence="2">CBS 12478</strain>
    </source>
</reference>
<feature type="compositionally biased region" description="Low complexity" evidence="1">
    <location>
        <begin position="159"/>
        <end position="173"/>
    </location>
</feature>
<feature type="compositionally biased region" description="Polar residues" evidence="1">
    <location>
        <begin position="202"/>
        <end position="227"/>
    </location>
</feature>
<keyword evidence="3" id="KW-1185">Reference proteome</keyword>
<accession>A0A5M6C0N1</accession>
<feature type="compositionally biased region" description="Acidic residues" evidence="1">
    <location>
        <begin position="120"/>
        <end position="129"/>
    </location>
</feature>